<dbReference type="PANTHER" id="PTHR32108">
    <property type="entry name" value="DNA-DIRECTED RNA POLYMERASE SUBUNIT ALPHA"/>
    <property type="match status" value="1"/>
</dbReference>
<evidence type="ECO:0000313" key="2">
    <source>
        <dbReference type="EMBL" id="RVW91013.1"/>
    </source>
</evidence>
<reference evidence="2 3" key="1">
    <citation type="journal article" date="2018" name="PLoS Genet.">
        <title>Population sequencing reveals clonal diversity and ancestral inbreeding in the grapevine cultivar Chardonnay.</title>
        <authorList>
            <person name="Roach M.J."/>
            <person name="Johnson D.L."/>
            <person name="Bohlmann J."/>
            <person name="van Vuuren H.J."/>
            <person name="Jones S.J."/>
            <person name="Pretorius I.S."/>
            <person name="Schmidt S.A."/>
            <person name="Borneman A.R."/>
        </authorList>
    </citation>
    <scope>NUCLEOTIDE SEQUENCE [LARGE SCALE GENOMIC DNA]</scope>
    <source>
        <strain evidence="3">cv. Chardonnay</strain>
        <tissue evidence="2">Leaf</tissue>
    </source>
</reference>
<protein>
    <submittedName>
        <fullName evidence="2">Uncharacterized protein</fullName>
    </submittedName>
</protein>
<evidence type="ECO:0000256" key="1">
    <source>
        <dbReference type="SAM" id="MobiDB-lite"/>
    </source>
</evidence>
<feature type="region of interest" description="Disordered" evidence="1">
    <location>
        <begin position="84"/>
        <end position="114"/>
    </location>
</feature>
<dbReference type="AlphaFoldDB" id="A0A438I2S3"/>
<organism evidence="2 3">
    <name type="scientific">Vitis vinifera</name>
    <name type="common">Grape</name>
    <dbReference type="NCBI Taxonomy" id="29760"/>
    <lineage>
        <taxon>Eukaryota</taxon>
        <taxon>Viridiplantae</taxon>
        <taxon>Streptophyta</taxon>
        <taxon>Embryophyta</taxon>
        <taxon>Tracheophyta</taxon>
        <taxon>Spermatophyta</taxon>
        <taxon>Magnoliopsida</taxon>
        <taxon>eudicotyledons</taxon>
        <taxon>Gunneridae</taxon>
        <taxon>Pentapetalae</taxon>
        <taxon>rosids</taxon>
        <taxon>Vitales</taxon>
        <taxon>Vitaceae</taxon>
        <taxon>Viteae</taxon>
        <taxon>Vitis</taxon>
    </lineage>
</organism>
<sequence length="703" mass="78146">MLRFRALGLVLIVSPSSKLRIKNRLFLWIPYSSRNILNILSKFQNFSPSGRPVGIRFGRFPQTDFGSLVQALYGIEEGISRGLWADSSPSNSKGKKSRSGPRPSDVGTIGMTGHWSSRHPPFQSQFLGTPYQMIQHDQYRPVTPIRPVGLTYLHPPPQPRLVEGGLIAPLPPTPPLQPTPPGFRTDLHCAYHQRAGHDTDSCSALRHAIQDLIDQGLVDLGRPGVATDPLPTHDTRAVPPPSEGVHLIEFAGDEIFMMGWDGEAPQPISLYEESDFVGYILRQQIPRPFSLTPDRIYGPPPVSPVYLQHVPPMTPFILFPEEYRPSHRDVQIVTRSGRVAQPLPVDRPFAGIAAREEVQREDDEILRQLRTTQARISIWSLLASSSTHRDALVRALGQIRVDTATTLEGLIHMLTANRATCIVFSDDDLPPEGSNHVRPLFIDVACLGRRVPSVLLDNGSALNVCPLVTAIALGFSPDDFGPSTQTVRAYDGLRGQLWSSFNLLLGRPWIHEAGAIPSSLHQKVKFIHEGRIITIQSDRDIITSFEPVLHISHSEDDLHLTGFTFDEVQVVSLEDGNRDMVPMSFEQHNSTLVLSMMRGMSYLPGYIPTEADARYMSQLRRDRVRARMSGIPFDYPFRPYTFQLADYFIRGSEHTPRTEGTVHIPETVGIQDIQQALGQIHLDTGTTEAPGAMIVTPPITGPS</sequence>
<name>A0A438I2S3_VITVI</name>
<accession>A0A438I2S3</accession>
<comment type="caution">
    <text evidence="2">The sequence shown here is derived from an EMBL/GenBank/DDBJ whole genome shotgun (WGS) entry which is preliminary data.</text>
</comment>
<gene>
    <name evidence="2" type="ORF">CK203_044214</name>
</gene>
<dbReference type="Proteomes" id="UP000288805">
    <property type="component" value="Unassembled WGS sequence"/>
</dbReference>
<dbReference type="EMBL" id="QGNW01000150">
    <property type="protein sequence ID" value="RVW91013.1"/>
    <property type="molecule type" value="Genomic_DNA"/>
</dbReference>
<dbReference type="PANTHER" id="PTHR32108:SF9">
    <property type="entry name" value="REVERSE TRANSCRIPTASE RNASE H-LIKE DOMAIN-CONTAINING PROTEIN"/>
    <property type="match status" value="1"/>
</dbReference>
<proteinExistence type="predicted"/>
<evidence type="ECO:0000313" key="3">
    <source>
        <dbReference type="Proteomes" id="UP000288805"/>
    </source>
</evidence>